<proteinExistence type="predicted"/>
<keyword evidence="2" id="KW-1185">Reference proteome</keyword>
<gene>
    <name evidence="1" type="ORF">P153DRAFT_4723</name>
</gene>
<evidence type="ECO:0000313" key="2">
    <source>
        <dbReference type="Proteomes" id="UP000799771"/>
    </source>
</evidence>
<organism evidence="1 2">
    <name type="scientific">Dothidotthia symphoricarpi CBS 119687</name>
    <dbReference type="NCBI Taxonomy" id="1392245"/>
    <lineage>
        <taxon>Eukaryota</taxon>
        <taxon>Fungi</taxon>
        <taxon>Dikarya</taxon>
        <taxon>Ascomycota</taxon>
        <taxon>Pezizomycotina</taxon>
        <taxon>Dothideomycetes</taxon>
        <taxon>Pleosporomycetidae</taxon>
        <taxon>Pleosporales</taxon>
        <taxon>Dothidotthiaceae</taxon>
        <taxon>Dothidotthia</taxon>
    </lineage>
</organism>
<reference evidence="1" key="1">
    <citation type="journal article" date="2020" name="Stud. Mycol.">
        <title>101 Dothideomycetes genomes: a test case for predicting lifestyles and emergence of pathogens.</title>
        <authorList>
            <person name="Haridas S."/>
            <person name="Albert R."/>
            <person name="Binder M."/>
            <person name="Bloem J."/>
            <person name="Labutti K."/>
            <person name="Salamov A."/>
            <person name="Andreopoulos B."/>
            <person name="Baker S."/>
            <person name="Barry K."/>
            <person name="Bills G."/>
            <person name="Bluhm B."/>
            <person name="Cannon C."/>
            <person name="Castanera R."/>
            <person name="Culley D."/>
            <person name="Daum C."/>
            <person name="Ezra D."/>
            <person name="Gonzalez J."/>
            <person name="Henrissat B."/>
            <person name="Kuo A."/>
            <person name="Liang C."/>
            <person name="Lipzen A."/>
            <person name="Lutzoni F."/>
            <person name="Magnuson J."/>
            <person name="Mondo S."/>
            <person name="Nolan M."/>
            <person name="Ohm R."/>
            <person name="Pangilinan J."/>
            <person name="Park H.-J."/>
            <person name="Ramirez L."/>
            <person name="Alfaro M."/>
            <person name="Sun H."/>
            <person name="Tritt A."/>
            <person name="Yoshinaga Y."/>
            <person name="Zwiers L.-H."/>
            <person name="Turgeon B."/>
            <person name="Goodwin S."/>
            <person name="Spatafora J."/>
            <person name="Crous P."/>
            <person name="Grigoriev I."/>
        </authorList>
    </citation>
    <scope>NUCLEOTIDE SEQUENCE</scope>
    <source>
        <strain evidence="1">CBS 119687</strain>
    </source>
</reference>
<accession>A0A6A6ATN8</accession>
<dbReference type="GeneID" id="54413649"/>
<sequence>MISAVVDLAVRTQLVRRKAPWSPLQERSMSWFAQPLMEQRLRELGIERVDILVLVIWIVRRDDGIVQVQDGQRQNQLGRYLIGTRARRVSISVAFFAADGCRLPTWFRWVLCRSAIHPGVSSQLVQVPRHSLLGSTMLTTADNKLCLKNGL</sequence>
<protein>
    <submittedName>
        <fullName evidence="1">Uncharacterized protein</fullName>
    </submittedName>
</protein>
<name>A0A6A6ATN8_9PLEO</name>
<evidence type="ECO:0000313" key="1">
    <source>
        <dbReference type="EMBL" id="KAF2134573.1"/>
    </source>
</evidence>
<dbReference type="AlphaFoldDB" id="A0A6A6ATN8"/>
<dbReference type="EMBL" id="ML977497">
    <property type="protein sequence ID" value="KAF2134573.1"/>
    <property type="molecule type" value="Genomic_DNA"/>
</dbReference>
<dbReference type="Proteomes" id="UP000799771">
    <property type="component" value="Unassembled WGS sequence"/>
</dbReference>
<dbReference type="RefSeq" id="XP_033528960.1">
    <property type="nucleotide sequence ID" value="XM_033673217.1"/>
</dbReference>